<dbReference type="EMBL" id="PDNB01000208">
    <property type="protein sequence ID" value="PGG99268.1"/>
    <property type="molecule type" value="Genomic_DNA"/>
</dbReference>
<dbReference type="Proteomes" id="UP000223968">
    <property type="component" value="Unassembled WGS sequence"/>
</dbReference>
<comment type="caution">
    <text evidence="2">The sequence shown here is derived from an EMBL/GenBank/DDBJ whole genome shotgun (WGS) entry which is preliminary data.</text>
</comment>
<feature type="region of interest" description="Disordered" evidence="1">
    <location>
        <begin position="242"/>
        <end position="265"/>
    </location>
</feature>
<dbReference type="GO" id="GO:0003677">
    <property type="term" value="F:DNA binding"/>
    <property type="evidence" value="ECO:0007669"/>
    <property type="project" value="InterPro"/>
</dbReference>
<accession>A0A2B7WRR6</accession>
<dbReference type="Gene3D" id="3.30.1740.10">
    <property type="entry name" value="Zinc finger, PARP-type"/>
    <property type="match status" value="1"/>
</dbReference>
<dbReference type="AlphaFoldDB" id="A0A2B7WRR6"/>
<reference evidence="2 3" key="1">
    <citation type="submission" date="2017-10" db="EMBL/GenBank/DDBJ databases">
        <title>Comparative genomics in systemic dimorphic fungi from Ajellomycetaceae.</title>
        <authorList>
            <person name="Munoz J.F."/>
            <person name="Mcewen J.G."/>
            <person name="Clay O.K."/>
            <person name="Cuomo C.A."/>
        </authorList>
    </citation>
    <scope>NUCLEOTIDE SEQUENCE [LARGE SCALE GENOMIC DNA]</scope>
    <source>
        <strain evidence="2 3">UAMH5409</strain>
    </source>
</reference>
<protein>
    <recommendedName>
        <fullName evidence="4">PARP-type domain-containing protein</fullName>
    </recommendedName>
</protein>
<organism evidence="2 3">
    <name type="scientific">Helicocarpus griseus UAMH5409</name>
    <dbReference type="NCBI Taxonomy" id="1447875"/>
    <lineage>
        <taxon>Eukaryota</taxon>
        <taxon>Fungi</taxon>
        <taxon>Dikarya</taxon>
        <taxon>Ascomycota</taxon>
        <taxon>Pezizomycotina</taxon>
        <taxon>Eurotiomycetes</taxon>
        <taxon>Eurotiomycetidae</taxon>
        <taxon>Onygenales</taxon>
        <taxon>Ajellomycetaceae</taxon>
        <taxon>Helicocarpus</taxon>
    </lineage>
</organism>
<gene>
    <name evidence="2" type="ORF">AJ79_08605</name>
</gene>
<sequence>MASSSGVEATAGPSPLSQWLQTLFPELDTTSLNQSASDANDIALKYERNSVRRCIDRAADAQSSDYIKPIFRIEKSSRKCKCALSTCKTTISPSELRFFWLRIFPGIKTFRKDYYHLRCFEKNANFSQAAVLRRVEVTACVPGGVERLFDEWRKRQLRAIARREQTADTDHQNCSDPKLDHLRYWAGSRSFSDSGQPDSISYDEYCLLHGILAPYESDGPGDTQELDLFDEFLGTLKQFNPPRAPTVEDLRNPHSLSGGFGKSFR</sequence>
<dbReference type="STRING" id="1447875.A0A2B7WRR6"/>
<evidence type="ECO:0000313" key="3">
    <source>
        <dbReference type="Proteomes" id="UP000223968"/>
    </source>
</evidence>
<dbReference type="GO" id="GO:0008270">
    <property type="term" value="F:zinc ion binding"/>
    <property type="evidence" value="ECO:0007669"/>
    <property type="project" value="InterPro"/>
</dbReference>
<proteinExistence type="predicted"/>
<name>A0A2B7WRR6_9EURO</name>
<evidence type="ECO:0000256" key="1">
    <source>
        <dbReference type="SAM" id="MobiDB-lite"/>
    </source>
</evidence>
<evidence type="ECO:0000313" key="2">
    <source>
        <dbReference type="EMBL" id="PGG99268.1"/>
    </source>
</evidence>
<evidence type="ECO:0008006" key="4">
    <source>
        <dbReference type="Google" id="ProtNLM"/>
    </source>
</evidence>
<keyword evidence="3" id="KW-1185">Reference proteome</keyword>
<dbReference type="OrthoDB" id="5104731at2759"/>
<dbReference type="InterPro" id="IPR036957">
    <property type="entry name" value="Znf_PARP_sf"/>
</dbReference>